<dbReference type="GO" id="GO:0032502">
    <property type="term" value="P:developmental process"/>
    <property type="evidence" value="ECO:0000318"/>
    <property type="project" value="GO_Central"/>
</dbReference>
<dbReference type="InterPro" id="IPR013883">
    <property type="entry name" value="TF_Iwr1_dom"/>
</dbReference>
<dbReference type="GO" id="GO:0005737">
    <property type="term" value="C:cytoplasm"/>
    <property type="evidence" value="ECO:0007669"/>
    <property type="project" value="UniProtKB-SubCell"/>
</dbReference>
<dbReference type="PANTHER" id="PTHR31196">
    <property type="entry name" value="RNA POLYMERASE II NUCLEAR LOCALIZATION PROTEIN SLC7A6OS-RELATED"/>
    <property type="match status" value="1"/>
</dbReference>
<feature type="compositionally biased region" description="Basic residues" evidence="10">
    <location>
        <begin position="105"/>
        <end position="114"/>
    </location>
</feature>
<evidence type="ECO:0000256" key="2">
    <source>
        <dbReference type="ARBA" id="ARBA00004123"/>
    </source>
</evidence>
<feature type="compositionally biased region" description="Acidic residues" evidence="10">
    <location>
        <begin position="262"/>
        <end position="271"/>
    </location>
</feature>
<accession>A7S089</accession>
<feature type="region of interest" description="Disordered" evidence="10">
    <location>
        <begin position="262"/>
        <end position="300"/>
    </location>
</feature>
<feature type="compositionally biased region" description="Basic and acidic residues" evidence="10">
    <location>
        <begin position="289"/>
        <end position="298"/>
    </location>
</feature>
<proteinExistence type="inferred from homology"/>
<evidence type="ECO:0000256" key="9">
    <source>
        <dbReference type="ARBA" id="ARBA00023242"/>
    </source>
</evidence>
<dbReference type="KEGG" id="nve:5514872"/>
<gene>
    <name evidence="12" type="ORF">NEMVEDRAFT_v1g241939</name>
</gene>
<keyword evidence="13" id="KW-1185">Reference proteome</keyword>
<dbReference type="GO" id="GO:0015031">
    <property type="term" value="P:protein transport"/>
    <property type="evidence" value="ECO:0007669"/>
    <property type="project" value="UniProtKB-KW"/>
</dbReference>
<dbReference type="PhylomeDB" id="A7S089"/>
<name>A7S089_NEMVE</name>
<evidence type="ECO:0000256" key="4">
    <source>
        <dbReference type="ARBA" id="ARBA00010218"/>
    </source>
</evidence>
<comment type="subcellular location">
    <subcellularLocation>
        <location evidence="3">Cytoplasm</location>
    </subcellularLocation>
    <subcellularLocation>
        <location evidence="2">Nucleus</location>
    </subcellularLocation>
</comment>
<keyword evidence="8" id="KW-0653">Protein transport</keyword>
<dbReference type="InParanoid" id="A7S089"/>
<evidence type="ECO:0000256" key="7">
    <source>
        <dbReference type="ARBA" id="ARBA00022490"/>
    </source>
</evidence>
<evidence type="ECO:0000313" key="13">
    <source>
        <dbReference type="Proteomes" id="UP000001593"/>
    </source>
</evidence>
<evidence type="ECO:0000256" key="10">
    <source>
        <dbReference type="SAM" id="MobiDB-lite"/>
    </source>
</evidence>
<feature type="region of interest" description="Disordered" evidence="10">
    <location>
        <begin position="105"/>
        <end position="154"/>
    </location>
</feature>
<dbReference type="OrthoDB" id="6255506at2759"/>
<comment type="function">
    <text evidence="1">Directs RNA polymerase II nuclear import.</text>
</comment>
<evidence type="ECO:0000256" key="6">
    <source>
        <dbReference type="ARBA" id="ARBA00022448"/>
    </source>
</evidence>
<organism evidence="12 13">
    <name type="scientific">Nematostella vectensis</name>
    <name type="common">Starlet sea anemone</name>
    <dbReference type="NCBI Taxonomy" id="45351"/>
    <lineage>
        <taxon>Eukaryota</taxon>
        <taxon>Metazoa</taxon>
        <taxon>Cnidaria</taxon>
        <taxon>Anthozoa</taxon>
        <taxon>Hexacorallia</taxon>
        <taxon>Actiniaria</taxon>
        <taxon>Edwardsiidae</taxon>
        <taxon>Nematostella</taxon>
    </lineage>
</organism>
<evidence type="ECO:0000313" key="12">
    <source>
        <dbReference type="EMBL" id="EDO42920.1"/>
    </source>
</evidence>
<evidence type="ECO:0000256" key="1">
    <source>
        <dbReference type="ARBA" id="ARBA00003202"/>
    </source>
</evidence>
<dbReference type="Pfam" id="PF08574">
    <property type="entry name" value="Iwr1"/>
    <property type="match status" value="1"/>
</dbReference>
<dbReference type="eggNOG" id="KOG4852">
    <property type="taxonomic scope" value="Eukaryota"/>
</dbReference>
<dbReference type="AlphaFoldDB" id="A7S089"/>
<evidence type="ECO:0000259" key="11">
    <source>
        <dbReference type="Pfam" id="PF08574"/>
    </source>
</evidence>
<keyword evidence="6" id="KW-0813">Transport</keyword>
<comment type="similarity">
    <text evidence="4">Belongs to the IWR1/SLC7A6OS family.</text>
</comment>
<dbReference type="OMA" id="DCYNDDE"/>
<evidence type="ECO:0000256" key="5">
    <source>
        <dbReference type="ARBA" id="ARBA00017036"/>
    </source>
</evidence>
<evidence type="ECO:0000256" key="3">
    <source>
        <dbReference type="ARBA" id="ARBA00004496"/>
    </source>
</evidence>
<evidence type="ECO:0000256" key="8">
    <source>
        <dbReference type="ARBA" id="ARBA00022927"/>
    </source>
</evidence>
<dbReference type="STRING" id="45351.A7S089"/>
<feature type="domain" description="Transcription factor Iwr1" evidence="11">
    <location>
        <begin position="221"/>
        <end position="282"/>
    </location>
</feature>
<keyword evidence="9" id="KW-0539">Nucleus</keyword>
<dbReference type="Proteomes" id="UP000001593">
    <property type="component" value="Unassembled WGS sequence"/>
</dbReference>
<dbReference type="InterPro" id="IPR040218">
    <property type="entry name" value="SLC7A6OS"/>
</dbReference>
<protein>
    <recommendedName>
        <fullName evidence="5">Probable RNA polymerase II nuclear localization protein SLC7A6OS</fullName>
    </recommendedName>
</protein>
<dbReference type="GO" id="GO:0005634">
    <property type="term" value="C:nucleus"/>
    <property type="evidence" value="ECO:0007669"/>
    <property type="project" value="UniProtKB-SubCell"/>
</dbReference>
<dbReference type="EMBL" id="DS469559">
    <property type="protein sequence ID" value="EDO42920.1"/>
    <property type="molecule type" value="Genomic_DNA"/>
</dbReference>
<sequence>MAAASVDSRSSDAGKRVILRVKRKRTDDPVEALVVSHILPSKKNKTEEKEAKDKSSAVDQVFTLLGTTADGDRSAAQKILKNIKSKPLSHANIKTQKALPEKLQTKLRKEKKKSHQDARFKLVSSNRPSQADALHSTDEPCSTAPLAVDEDSSEFQSDEVQNFFKVYDVIRDEDIASKDKLTPESKQEDTSAIVCNSVKMVREKLAVSNDKNQEYSIADKGYVYDFYYADDIINKDLGDVLEITGVNDDFMLEKMDQEFDEMFDDDDDSNDENNWRNDYPDEGEWSSEDENRVTRLPDPDFGFDMDDRKYHRQAFGEDISSDDELDFYGKPCKLDESETYNEELNDLDEGF</sequence>
<keyword evidence="7" id="KW-0963">Cytoplasm</keyword>
<reference evidence="12 13" key="1">
    <citation type="journal article" date="2007" name="Science">
        <title>Sea anemone genome reveals ancestral eumetazoan gene repertoire and genomic organization.</title>
        <authorList>
            <person name="Putnam N.H."/>
            <person name="Srivastava M."/>
            <person name="Hellsten U."/>
            <person name="Dirks B."/>
            <person name="Chapman J."/>
            <person name="Salamov A."/>
            <person name="Terry A."/>
            <person name="Shapiro H."/>
            <person name="Lindquist E."/>
            <person name="Kapitonov V.V."/>
            <person name="Jurka J."/>
            <person name="Genikhovich G."/>
            <person name="Grigoriev I.V."/>
            <person name="Lucas S.M."/>
            <person name="Steele R.E."/>
            <person name="Finnerty J.R."/>
            <person name="Technau U."/>
            <person name="Martindale M.Q."/>
            <person name="Rokhsar D.S."/>
        </authorList>
    </citation>
    <scope>NUCLEOTIDE SEQUENCE [LARGE SCALE GENOMIC DNA]</scope>
    <source>
        <strain evidence="13">CH2 X CH6</strain>
    </source>
</reference>
<dbReference type="HOGENOM" id="CLU_814366_0_0_1"/>
<dbReference type="PANTHER" id="PTHR31196:SF2">
    <property type="entry name" value="RNA POLYMERASE II NUCLEAR LOCALIZATION PROTEIN SLC7A6OS-RELATED"/>
    <property type="match status" value="1"/>
</dbReference>